<sequence length="60" mass="6660">MSSLIFHCPNLGLSKCFTAMTNQQLMDNGNRMMDETDQVIERSKKVSLSLNQHTCAALVG</sequence>
<comment type="caution">
    <text evidence="1">The sequence shown here is derived from an EMBL/GenBank/DDBJ whole genome shotgun (WGS) entry which is preliminary data.</text>
</comment>
<evidence type="ECO:0000313" key="2">
    <source>
        <dbReference type="Proteomes" id="UP000288805"/>
    </source>
</evidence>
<gene>
    <name evidence="1" type="ORF">CK203_079128</name>
</gene>
<organism evidence="1 2">
    <name type="scientific">Vitis vinifera</name>
    <name type="common">Grape</name>
    <dbReference type="NCBI Taxonomy" id="29760"/>
    <lineage>
        <taxon>Eukaryota</taxon>
        <taxon>Viridiplantae</taxon>
        <taxon>Streptophyta</taxon>
        <taxon>Embryophyta</taxon>
        <taxon>Tracheophyta</taxon>
        <taxon>Spermatophyta</taxon>
        <taxon>Magnoliopsida</taxon>
        <taxon>eudicotyledons</taxon>
        <taxon>Gunneridae</taxon>
        <taxon>Pentapetalae</taxon>
        <taxon>rosids</taxon>
        <taxon>Vitales</taxon>
        <taxon>Vitaceae</taxon>
        <taxon>Viteae</taxon>
        <taxon>Vitis</taxon>
    </lineage>
</organism>
<dbReference type="Proteomes" id="UP000288805">
    <property type="component" value="Unassembled WGS sequence"/>
</dbReference>
<proteinExistence type="predicted"/>
<accession>A0A438DYW5</accession>
<name>A0A438DYW5_VITVI</name>
<evidence type="ECO:0000313" key="1">
    <source>
        <dbReference type="EMBL" id="RVW40683.1"/>
    </source>
</evidence>
<protein>
    <submittedName>
        <fullName evidence="1">Uncharacterized protein</fullName>
    </submittedName>
</protein>
<dbReference type="EMBL" id="QGNW01001456">
    <property type="protein sequence ID" value="RVW40683.1"/>
    <property type="molecule type" value="Genomic_DNA"/>
</dbReference>
<reference evidence="1 2" key="1">
    <citation type="journal article" date="2018" name="PLoS Genet.">
        <title>Population sequencing reveals clonal diversity and ancestral inbreeding in the grapevine cultivar Chardonnay.</title>
        <authorList>
            <person name="Roach M.J."/>
            <person name="Johnson D.L."/>
            <person name="Bohlmann J."/>
            <person name="van Vuuren H.J."/>
            <person name="Jones S.J."/>
            <person name="Pretorius I.S."/>
            <person name="Schmidt S.A."/>
            <person name="Borneman A.R."/>
        </authorList>
    </citation>
    <scope>NUCLEOTIDE SEQUENCE [LARGE SCALE GENOMIC DNA]</scope>
    <source>
        <strain evidence="2">cv. Chardonnay</strain>
        <tissue evidence="1">Leaf</tissue>
    </source>
</reference>
<dbReference type="AlphaFoldDB" id="A0A438DYW5"/>